<dbReference type="FunFam" id="2.40.50.140:FF:000043">
    <property type="entry name" value="DNA-directed RNA polymerase II subunit RPB7"/>
    <property type="match status" value="1"/>
</dbReference>
<organism evidence="7 8">
    <name type="scientific">Babesia ovata</name>
    <dbReference type="NCBI Taxonomy" id="189622"/>
    <lineage>
        <taxon>Eukaryota</taxon>
        <taxon>Sar</taxon>
        <taxon>Alveolata</taxon>
        <taxon>Apicomplexa</taxon>
        <taxon>Aconoidasida</taxon>
        <taxon>Piroplasmida</taxon>
        <taxon>Babesiidae</taxon>
        <taxon>Babesia</taxon>
    </lineage>
</organism>
<dbReference type="RefSeq" id="XP_028865949.1">
    <property type="nucleotide sequence ID" value="XM_029010116.1"/>
</dbReference>
<dbReference type="SUPFAM" id="SSF88798">
    <property type="entry name" value="N-terminal, heterodimerisation domain of RBP7 (RpoE)"/>
    <property type="match status" value="1"/>
</dbReference>
<comment type="caution">
    <text evidence="7">The sequence shown here is derived from an EMBL/GenBank/DDBJ whole genome shotgun (WGS) entry which is preliminary data.</text>
</comment>
<dbReference type="GO" id="GO:0031369">
    <property type="term" value="F:translation initiation factor binding"/>
    <property type="evidence" value="ECO:0007669"/>
    <property type="project" value="TreeGrafter"/>
</dbReference>
<dbReference type="EMBL" id="BDSA01000001">
    <property type="protein sequence ID" value="GBE59706.1"/>
    <property type="molecule type" value="Genomic_DNA"/>
</dbReference>
<gene>
    <name evidence="7" type="ORF">BOVATA_011990</name>
</gene>
<dbReference type="InterPro" id="IPR005576">
    <property type="entry name" value="Rpb7-like_N"/>
</dbReference>
<keyword evidence="3 7" id="KW-0240">DNA-directed RNA polymerase</keyword>
<evidence type="ECO:0000256" key="5">
    <source>
        <dbReference type="ARBA" id="ARBA00023242"/>
    </source>
</evidence>
<dbReference type="InterPro" id="IPR036249">
    <property type="entry name" value="Thioredoxin-like_sf"/>
</dbReference>
<dbReference type="AlphaFoldDB" id="A0A2H6K9N4"/>
<dbReference type="GO" id="GO:0000932">
    <property type="term" value="C:P-body"/>
    <property type="evidence" value="ECO:0007669"/>
    <property type="project" value="TreeGrafter"/>
</dbReference>
<feature type="domain" description="Thioredoxin" evidence="6">
    <location>
        <begin position="209"/>
        <end position="365"/>
    </location>
</feature>
<dbReference type="Pfam" id="PF00578">
    <property type="entry name" value="AhpC-TSA"/>
    <property type="match status" value="1"/>
</dbReference>
<dbReference type="InterPro" id="IPR036898">
    <property type="entry name" value="RNA_pol_Rpb7-like_N_sf"/>
</dbReference>
<dbReference type="GO" id="GO:0003727">
    <property type="term" value="F:single-stranded RNA binding"/>
    <property type="evidence" value="ECO:0007669"/>
    <property type="project" value="TreeGrafter"/>
</dbReference>
<evidence type="ECO:0000256" key="1">
    <source>
        <dbReference type="ARBA" id="ARBA00004123"/>
    </source>
</evidence>
<dbReference type="GO" id="GO:0006367">
    <property type="term" value="P:transcription initiation at RNA polymerase II promoter"/>
    <property type="evidence" value="ECO:0007669"/>
    <property type="project" value="TreeGrafter"/>
</dbReference>
<dbReference type="InterPro" id="IPR000866">
    <property type="entry name" value="AhpC/TSA"/>
</dbReference>
<keyword evidence="8" id="KW-1185">Reference proteome</keyword>
<dbReference type="GO" id="GO:0005665">
    <property type="term" value="C:RNA polymerase II, core complex"/>
    <property type="evidence" value="ECO:0007669"/>
    <property type="project" value="TreeGrafter"/>
</dbReference>
<dbReference type="PANTHER" id="PTHR12709">
    <property type="entry name" value="DNA-DIRECTED RNA POLYMERASE II, III"/>
    <property type="match status" value="1"/>
</dbReference>
<dbReference type="Gene3D" id="2.40.50.140">
    <property type="entry name" value="Nucleic acid-binding proteins"/>
    <property type="match status" value="1"/>
</dbReference>
<reference evidence="7 8" key="1">
    <citation type="journal article" date="2017" name="BMC Genomics">
        <title>Whole-genome assembly of Babesia ovata and comparative genomics between closely related pathogens.</title>
        <authorList>
            <person name="Yamagishi J."/>
            <person name="Asada M."/>
            <person name="Hakimi H."/>
            <person name="Tanaka T.Q."/>
            <person name="Sugimoto C."/>
            <person name="Kawazu S."/>
        </authorList>
    </citation>
    <scope>NUCLEOTIDE SEQUENCE [LARGE SCALE GENOMIC DNA]</scope>
    <source>
        <strain evidence="7 8">Miyake</strain>
    </source>
</reference>
<keyword evidence="5" id="KW-0539">Nucleus</keyword>
<evidence type="ECO:0000259" key="6">
    <source>
        <dbReference type="PROSITE" id="PS51352"/>
    </source>
</evidence>
<dbReference type="InterPro" id="IPR013766">
    <property type="entry name" value="Thioredoxin_domain"/>
</dbReference>
<dbReference type="GO" id="GO:0060213">
    <property type="term" value="P:positive regulation of nuclear-transcribed mRNA poly(A) tail shortening"/>
    <property type="evidence" value="ECO:0007669"/>
    <property type="project" value="TreeGrafter"/>
</dbReference>
<dbReference type="CDD" id="cd04462">
    <property type="entry name" value="S1_RNAPII_Rpb7"/>
    <property type="match status" value="1"/>
</dbReference>
<dbReference type="OrthoDB" id="1162399at2759"/>
<dbReference type="Pfam" id="PF00575">
    <property type="entry name" value="S1"/>
    <property type="match status" value="1"/>
</dbReference>
<proteinExistence type="inferred from homology"/>
<dbReference type="PANTHER" id="PTHR12709:SF4">
    <property type="entry name" value="DNA-DIRECTED RNA POLYMERASE II SUBUNIT RPB7"/>
    <property type="match status" value="1"/>
</dbReference>
<dbReference type="Pfam" id="PF03876">
    <property type="entry name" value="SHS2_Rpb7-N"/>
    <property type="match status" value="1"/>
</dbReference>
<evidence type="ECO:0000313" key="7">
    <source>
        <dbReference type="EMBL" id="GBE59706.1"/>
    </source>
</evidence>
<evidence type="ECO:0000256" key="4">
    <source>
        <dbReference type="ARBA" id="ARBA00023163"/>
    </source>
</evidence>
<dbReference type="Gene3D" id="3.40.30.10">
    <property type="entry name" value="Glutaredoxin"/>
    <property type="match status" value="1"/>
</dbReference>
<dbReference type="GeneID" id="39873476"/>
<keyword evidence="4" id="KW-0804">Transcription</keyword>
<accession>A0A2H6K9N4</accession>
<name>A0A2H6K9N4_9APIC</name>
<dbReference type="PROSITE" id="PS51352">
    <property type="entry name" value="THIOREDOXIN_2"/>
    <property type="match status" value="1"/>
</dbReference>
<evidence type="ECO:0000256" key="3">
    <source>
        <dbReference type="ARBA" id="ARBA00022478"/>
    </source>
</evidence>
<dbReference type="CDD" id="cd04329">
    <property type="entry name" value="RNAP_II_Rpb7_N"/>
    <property type="match status" value="1"/>
</dbReference>
<protein>
    <submittedName>
        <fullName evidence="7">DNA-directed RNA polymerase</fullName>
    </submittedName>
</protein>
<dbReference type="SUPFAM" id="SSF50249">
    <property type="entry name" value="Nucleic acid-binding proteins"/>
    <property type="match status" value="1"/>
</dbReference>
<dbReference type="GO" id="GO:0016209">
    <property type="term" value="F:antioxidant activity"/>
    <property type="evidence" value="ECO:0007669"/>
    <property type="project" value="InterPro"/>
</dbReference>
<dbReference type="GO" id="GO:0045948">
    <property type="term" value="P:positive regulation of translational initiation"/>
    <property type="evidence" value="ECO:0007669"/>
    <property type="project" value="TreeGrafter"/>
</dbReference>
<dbReference type="Proteomes" id="UP000236319">
    <property type="component" value="Unassembled WGS sequence"/>
</dbReference>
<dbReference type="CDD" id="cd03017">
    <property type="entry name" value="PRX_BCP"/>
    <property type="match status" value="1"/>
</dbReference>
<evidence type="ECO:0000313" key="8">
    <source>
        <dbReference type="Proteomes" id="UP000236319"/>
    </source>
</evidence>
<sequence>MYFVVEQWKIINVKPSQLGPSYQQNIEEMLRNQVEGHCSSKYGYVVCVIRIIKNEIGRVQDGTGMIVVNVKYQAIVFKPFNDEVLDAIVTDVNKLGFFAQAGPLKAFVSRTAIQPSFVYDNDAANPCYSDGTISIKPQTEVRMRIQGIRYDNSNMFAIATVNADYLGAQIEFFKRFCREFLLVGTPSCKIIRHLLGPHLSPQLPKSVDKMIGSTLPSEVLDSKLLKDDGGEATLRSILSNMPSDRKGVVMFLFPSIDTPFCTAQACDFSSSTESFHSLGYQVYGMTRVSGRSTEDWVKKHKLNFTVLMDPDWTVIKHLKCTWMHFLINRSHVVIRRDGKILALERSVPAVQSASRVLEIIKTLPPITD</sequence>
<dbReference type="Gene3D" id="3.30.1490.120">
    <property type="entry name" value="RNA polymerase Rpb7-like, N-terminal domain"/>
    <property type="match status" value="1"/>
</dbReference>
<dbReference type="InterPro" id="IPR003029">
    <property type="entry name" value="S1_domain"/>
</dbReference>
<dbReference type="InterPro" id="IPR012340">
    <property type="entry name" value="NA-bd_OB-fold"/>
</dbReference>
<dbReference type="GO" id="GO:0016491">
    <property type="term" value="F:oxidoreductase activity"/>
    <property type="evidence" value="ECO:0007669"/>
    <property type="project" value="InterPro"/>
</dbReference>
<dbReference type="GO" id="GO:0003697">
    <property type="term" value="F:single-stranded DNA binding"/>
    <property type="evidence" value="ECO:0007669"/>
    <property type="project" value="TreeGrafter"/>
</dbReference>
<dbReference type="InterPro" id="IPR045113">
    <property type="entry name" value="Rpb7-like"/>
</dbReference>
<evidence type="ECO:0000256" key="2">
    <source>
        <dbReference type="ARBA" id="ARBA00009307"/>
    </source>
</evidence>
<comment type="similarity">
    <text evidence="2">Belongs to the eukaryotic RPB7/RPC8 RNA polymerase subunit family.</text>
</comment>
<dbReference type="FunFam" id="3.30.1490.120:FF:000001">
    <property type="entry name" value="DNA-directed RNA polymerase II subunit RPB7"/>
    <property type="match status" value="1"/>
</dbReference>
<comment type="subcellular location">
    <subcellularLocation>
        <location evidence="1">Nucleus</location>
    </subcellularLocation>
</comment>
<dbReference type="VEuPathDB" id="PiroplasmaDB:BOVATA_011990"/>
<dbReference type="SUPFAM" id="SSF52833">
    <property type="entry name" value="Thioredoxin-like"/>
    <property type="match status" value="1"/>
</dbReference>